<feature type="compositionally biased region" description="Basic and acidic residues" evidence="1">
    <location>
        <begin position="47"/>
        <end position="56"/>
    </location>
</feature>
<dbReference type="AlphaFoldDB" id="X1NQ15"/>
<organism evidence="2">
    <name type="scientific">marine sediment metagenome</name>
    <dbReference type="NCBI Taxonomy" id="412755"/>
    <lineage>
        <taxon>unclassified sequences</taxon>
        <taxon>metagenomes</taxon>
        <taxon>ecological metagenomes</taxon>
    </lineage>
</organism>
<protein>
    <submittedName>
        <fullName evidence="2">Uncharacterized protein</fullName>
    </submittedName>
</protein>
<gene>
    <name evidence="2" type="ORF">S06H3_25335</name>
</gene>
<name>X1NQ15_9ZZZZ</name>
<feature type="region of interest" description="Disordered" evidence="1">
    <location>
        <begin position="31"/>
        <end position="56"/>
    </location>
</feature>
<accession>X1NQ15</accession>
<proteinExistence type="predicted"/>
<comment type="caution">
    <text evidence="2">The sequence shown here is derived from an EMBL/GenBank/DDBJ whole genome shotgun (WGS) entry which is preliminary data.</text>
</comment>
<reference evidence="2" key="1">
    <citation type="journal article" date="2014" name="Front. Microbiol.">
        <title>High frequency of phylogenetically diverse reductive dehalogenase-homologous genes in deep subseafloor sedimentary metagenomes.</title>
        <authorList>
            <person name="Kawai M."/>
            <person name="Futagami T."/>
            <person name="Toyoda A."/>
            <person name="Takaki Y."/>
            <person name="Nishi S."/>
            <person name="Hori S."/>
            <person name="Arai W."/>
            <person name="Tsubouchi T."/>
            <person name="Morono Y."/>
            <person name="Uchiyama I."/>
            <person name="Ito T."/>
            <person name="Fujiyama A."/>
            <person name="Inagaki F."/>
            <person name="Takami H."/>
        </authorList>
    </citation>
    <scope>NUCLEOTIDE SEQUENCE</scope>
    <source>
        <strain evidence="2">Expedition CK06-06</strain>
    </source>
</reference>
<evidence type="ECO:0000313" key="2">
    <source>
        <dbReference type="EMBL" id="GAI20769.1"/>
    </source>
</evidence>
<sequence>IYTAGKVVGVDLSIDEELELKKKLHIESQTSSVKFNPGPGSKIIFGKKPEEKNKDV</sequence>
<feature type="non-terminal residue" evidence="2">
    <location>
        <position position="1"/>
    </location>
</feature>
<evidence type="ECO:0000256" key="1">
    <source>
        <dbReference type="SAM" id="MobiDB-lite"/>
    </source>
</evidence>
<dbReference type="EMBL" id="BARV01014580">
    <property type="protein sequence ID" value="GAI20769.1"/>
    <property type="molecule type" value="Genomic_DNA"/>
</dbReference>